<organism evidence="2 3">
    <name type="scientific">Hericium alpestre</name>
    <dbReference type="NCBI Taxonomy" id="135208"/>
    <lineage>
        <taxon>Eukaryota</taxon>
        <taxon>Fungi</taxon>
        <taxon>Dikarya</taxon>
        <taxon>Basidiomycota</taxon>
        <taxon>Agaricomycotina</taxon>
        <taxon>Agaricomycetes</taxon>
        <taxon>Russulales</taxon>
        <taxon>Hericiaceae</taxon>
        <taxon>Hericium</taxon>
    </lineage>
</organism>
<sequence>MPLPSTSTPVTPRNIPPTAKRVRPRQSGFVHDPLPHTLGPMPVKSGLSTTDGCVFVKDVVDPQLKEDINRNMQGLIDVEEFVESVWGFDDADLDLNTWTYRPPTELHNKYKVSDEKACYEPFCDMLDDTFKQWCETVGPICRGTVRIDLKLDTETIKGYTGWGGWQNGRKPDVIGEGMAGLYDQETSAVAGVLTWNGVPIVGEFQKWLIAETKNKAKSGLPMSALERQLLDMLSTT</sequence>
<evidence type="ECO:0000256" key="1">
    <source>
        <dbReference type="SAM" id="MobiDB-lite"/>
    </source>
</evidence>
<dbReference type="Proteomes" id="UP000298061">
    <property type="component" value="Unassembled WGS sequence"/>
</dbReference>
<evidence type="ECO:0000313" key="3">
    <source>
        <dbReference type="Proteomes" id="UP000298061"/>
    </source>
</evidence>
<name>A0A4Y9ZI33_9AGAM</name>
<proteinExistence type="predicted"/>
<dbReference type="EMBL" id="SFCI01002893">
    <property type="protein sequence ID" value="TFY73408.1"/>
    <property type="molecule type" value="Genomic_DNA"/>
</dbReference>
<feature type="non-terminal residue" evidence="2">
    <location>
        <position position="236"/>
    </location>
</feature>
<protein>
    <submittedName>
        <fullName evidence="2">Uncharacterized protein</fullName>
    </submittedName>
</protein>
<reference evidence="2 3" key="1">
    <citation type="submission" date="2019-02" db="EMBL/GenBank/DDBJ databases">
        <title>Genome sequencing of the rare red list fungi Hericium alpestre (H. flagellum).</title>
        <authorList>
            <person name="Buettner E."/>
            <person name="Kellner H."/>
        </authorList>
    </citation>
    <scope>NUCLEOTIDE SEQUENCE [LARGE SCALE GENOMIC DNA]</scope>
    <source>
        <strain evidence="2 3">DSM 108284</strain>
    </source>
</reference>
<keyword evidence="3" id="KW-1185">Reference proteome</keyword>
<accession>A0A4Y9ZI33</accession>
<dbReference type="AlphaFoldDB" id="A0A4Y9ZI33"/>
<evidence type="ECO:0000313" key="2">
    <source>
        <dbReference type="EMBL" id="TFY73408.1"/>
    </source>
</evidence>
<comment type="caution">
    <text evidence="2">The sequence shown here is derived from an EMBL/GenBank/DDBJ whole genome shotgun (WGS) entry which is preliminary data.</text>
</comment>
<feature type="compositionally biased region" description="Polar residues" evidence="1">
    <location>
        <begin position="1"/>
        <end position="11"/>
    </location>
</feature>
<gene>
    <name evidence="2" type="ORF">EWM64_g10604</name>
</gene>
<feature type="region of interest" description="Disordered" evidence="1">
    <location>
        <begin position="1"/>
        <end position="35"/>
    </location>
</feature>